<dbReference type="Pfam" id="PF00400">
    <property type="entry name" value="WD40"/>
    <property type="match status" value="3"/>
</dbReference>
<dbReference type="PANTHER" id="PTHR12442">
    <property type="entry name" value="DYNEIN INTERMEDIATE CHAIN"/>
    <property type="match status" value="1"/>
</dbReference>
<gene>
    <name evidence="7" type="ORF">AB1Y20_016790</name>
</gene>
<organism evidence="7 8">
    <name type="scientific">Prymnesium parvum</name>
    <name type="common">Toxic golden alga</name>
    <dbReference type="NCBI Taxonomy" id="97485"/>
    <lineage>
        <taxon>Eukaryota</taxon>
        <taxon>Haptista</taxon>
        <taxon>Haptophyta</taxon>
        <taxon>Prymnesiophyceae</taxon>
        <taxon>Prymnesiales</taxon>
        <taxon>Prymnesiaceae</taxon>
        <taxon>Prymnesium</taxon>
    </lineage>
</organism>
<evidence type="ECO:0000256" key="4">
    <source>
        <dbReference type="ARBA" id="ARBA00022737"/>
    </source>
</evidence>
<evidence type="ECO:0000256" key="3">
    <source>
        <dbReference type="ARBA" id="ARBA00022574"/>
    </source>
</evidence>
<keyword evidence="2" id="KW-0963">Cytoplasm</keyword>
<feature type="compositionally biased region" description="Basic and acidic residues" evidence="6">
    <location>
        <begin position="29"/>
        <end position="49"/>
    </location>
</feature>
<keyword evidence="3 5" id="KW-0853">WD repeat</keyword>
<evidence type="ECO:0000256" key="1">
    <source>
        <dbReference type="ARBA" id="ARBA00004496"/>
    </source>
</evidence>
<feature type="compositionally biased region" description="Acidic residues" evidence="6">
    <location>
        <begin position="559"/>
        <end position="571"/>
    </location>
</feature>
<feature type="region of interest" description="Disordered" evidence="6">
    <location>
        <begin position="554"/>
        <end position="584"/>
    </location>
</feature>
<evidence type="ECO:0000256" key="6">
    <source>
        <dbReference type="SAM" id="MobiDB-lite"/>
    </source>
</evidence>
<dbReference type="EMBL" id="JBGBPQ010000032">
    <property type="protein sequence ID" value="KAL1495422.1"/>
    <property type="molecule type" value="Genomic_DNA"/>
</dbReference>
<accession>A0AB34IAR4</accession>
<dbReference type="InterPro" id="IPR050687">
    <property type="entry name" value="Dynein_IC"/>
</dbReference>
<dbReference type="SMART" id="SM00320">
    <property type="entry name" value="WD40"/>
    <property type="match status" value="6"/>
</dbReference>
<protein>
    <recommendedName>
        <fullName evidence="9">Coronin</fullName>
    </recommendedName>
</protein>
<dbReference type="InterPro" id="IPR001680">
    <property type="entry name" value="WD40_rpt"/>
</dbReference>
<evidence type="ECO:0000256" key="2">
    <source>
        <dbReference type="ARBA" id="ARBA00022490"/>
    </source>
</evidence>
<keyword evidence="8" id="KW-1185">Reference proteome</keyword>
<sequence>MLTPEFGDGGATLASFASCWSAALDVDEREAQTDPVETRDQKVPKEPRCQEAQLQTEPPEASVPFKRDGFQSSAELNSFLLECTQLLEDQLHRNLASKAFDGHDVSWTEQHDHVSCLHSLKHRGGPGAAAADSCTSLAWNASGSVIAAAYGLLDQHDWPHAPSMLCTWSIFRRQLDPQKADLVLELSDCLTCLAFHPEDPAILTGGSYSGEVLLWRLTEKGDPLIGKSVLTDYTHHQPVQKVEWTRDPSGVGYVIASVSADGKMLLWQPADMSQPMNGFQLLKPAVARQRLSAGRAGGAMIEGGAAFGFCKLDPSTFAVGLETGGVHKGSLVANEERSVGAVLAQRGELPWTRPAAALLTRVPASHYHKLKLRIEKDAVIAKARDVTPRHVFDARPELNAIFQSPITFSYEPHAGPVYEVAFSPFHRNLFLTASTDSSLRLYNALQPRPVHVTEPCSSTIFAAAWSPSRPLVFAAAAADGNLYIYDMKRSKGRPDVTLKVTEDKSAVHAVAFNPRCPDLLATADAQGFVKIWQLSHFLSNMAPREQQILDRMAAVRADDELENEEGDDDGEPYGVGEGDYDDDT</sequence>
<evidence type="ECO:0000313" key="8">
    <source>
        <dbReference type="Proteomes" id="UP001515480"/>
    </source>
</evidence>
<dbReference type="Gene3D" id="2.130.10.10">
    <property type="entry name" value="YVTN repeat-like/Quinoprotein amine dehydrogenase"/>
    <property type="match status" value="2"/>
</dbReference>
<feature type="region of interest" description="Disordered" evidence="6">
    <location>
        <begin position="27"/>
        <end position="64"/>
    </location>
</feature>
<evidence type="ECO:0000256" key="5">
    <source>
        <dbReference type="PROSITE-ProRule" id="PRU00221"/>
    </source>
</evidence>
<reference evidence="7 8" key="1">
    <citation type="journal article" date="2024" name="Science">
        <title>Giant polyketide synthase enzymes in the biosynthesis of giant marine polyether toxins.</title>
        <authorList>
            <person name="Fallon T.R."/>
            <person name="Shende V.V."/>
            <person name="Wierzbicki I.H."/>
            <person name="Pendleton A.L."/>
            <person name="Watervoot N.F."/>
            <person name="Auber R.P."/>
            <person name="Gonzalez D.J."/>
            <person name="Wisecaver J.H."/>
            <person name="Moore B.S."/>
        </authorList>
    </citation>
    <scope>NUCLEOTIDE SEQUENCE [LARGE SCALE GENOMIC DNA]</scope>
    <source>
        <strain evidence="7 8">12B1</strain>
    </source>
</reference>
<dbReference type="SUPFAM" id="SSF50978">
    <property type="entry name" value="WD40 repeat-like"/>
    <property type="match status" value="1"/>
</dbReference>
<dbReference type="Proteomes" id="UP001515480">
    <property type="component" value="Unassembled WGS sequence"/>
</dbReference>
<dbReference type="GO" id="GO:0005868">
    <property type="term" value="C:cytoplasmic dynein complex"/>
    <property type="evidence" value="ECO:0007669"/>
    <property type="project" value="TreeGrafter"/>
</dbReference>
<dbReference type="GO" id="GO:0045504">
    <property type="term" value="F:dynein heavy chain binding"/>
    <property type="evidence" value="ECO:0007669"/>
    <property type="project" value="TreeGrafter"/>
</dbReference>
<feature type="repeat" description="WD" evidence="5">
    <location>
        <begin position="500"/>
        <end position="535"/>
    </location>
</feature>
<evidence type="ECO:0000313" key="7">
    <source>
        <dbReference type="EMBL" id="KAL1495422.1"/>
    </source>
</evidence>
<proteinExistence type="predicted"/>
<name>A0AB34IAR4_PRYPA</name>
<dbReference type="GO" id="GO:0042073">
    <property type="term" value="P:intraciliary transport"/>
    <property type="evidence" value="ECO:0007669"/>
    <property type="project" value="TreeGrafter"/>
</dbReference>
<dbReference type="GO" id="GO:0097014">
    <property type="term" value="C:ciliary plasm"/>
    <property type="evidence" value="ECO:0007669"/>
    <property type="project" value="TreeGrafter"/>
</dbReference>
<evidence type="ECO:0008006" key="9">
    <source>
        <dbReference type="Google" id="ProtNLM"/>
    </source>
</evidence>
<dbReference type="PANTHER" id="PTHR12442:SF26">
    <property type="entry name" value="CYTOPLASMIC DYNEIN 2 INTERMEDIATE CHAIN 2"/>
    <property type="match status" value="1"/>
</dbReference>
<dbReference type="InterPro" id="IPR015943">
    <property type="entry name" value="WD40/YVTN_repeat-like_dom_sf"/>
</dbReference>
<dbReference type="AlphaFoldDB" id="A0AB34IAR4"/>
<comment type="subcellular location">
    <subcellularLocation>
        <location evidence="1">Cytoplasm</location>
    </subcellularLocation>
</comment>
<dbReference type="InterPro" id="IPR036322">
    <property type="entry name" value="WD40_repeat_dom_sf"/>
</dbReference>
<feature type="repeat" description="WD" evidence="5">
    <location>
        <begin position="410"/>
        <end position="452"/>
    </location>
</feature>
<dbReference type="PROSITE" id="PS50082">
    <property type="entry name" value="WD_REPEATS_2"/>
    <property type="match status" value="2"/>
</dbReference>
<keyword evidence="4" id="KW-0677">Repeat</keyword>
<dbReference type="GO" id="GO:0045503">
    <property type="term" value="F:dynein light chain binding"/>
    <property type="evidence" value="ECO:0007669"/>
    <property type="project" value="TreeGrafter"/>
</dbReference>
<comment type="caution">
    <text evidence="7">The sequence shown here is derived from an EMBL/GenBank/DDBJ whole genome shotgun (WGS) entry which is preliminary data.</text>
</comment>